<evidence type="ECO:0000313" key="2">
    <source>
        <dbReference type="Proteomes" id="UP001428774"/>
    </source>
</evidence>
<keyword evidence="1" id="KW-0808">Transferase</keyword>
<organism evidence="1 2">
    <name type="scientific">Ponticoccus litoralis</name>
    <dbReference type="NCBI Taxonomy" id="422297"/>
    <lineage>
        <taxon>Bacteria</taxon>
        <taxon>Pseudomonadati</taxon>
        <taxon>Pseudomonadota</taxon>
        <taxon>Alphaproteobacteria</taxon>
        <taxon>Rhodobacterales</taxon>
        <taxon>Roseobacteraceae</taxon>
        <taxon>Ponticoccus</taxon>
    </lineage>
</organism>
<keyword evidence="2" id="KW-1185">Reference proteome</keyword>
<reference evidence="1 2" key="1">
    <citation type="submission" date="2024-05" db="EMBL/GenBank/DDBJ databases">
        <title>Genome sequence of Ponticoccus litoralis KCCM 90028.</title>
        <authorList>
            <person name="Kim J.M."/>
            <person name="Lee J.K."/>
            <person name="Choi B.J."/>
            <person name="Bayburt H."/>
            <person name="Baek J.H."/>
            <person name="Jeon C.O."/>
        </authorList>
    </citation>
    <scope>NUCLEOTIDE SEQUENCE [LARGE SCALE GENOMIC DNA]</scope>
    <source>
        <strain evidence="1 2">KCCM 90028</strain>
    </source>
</reference>
<gene>
    <name evidence="1" type="ORF">ABFB10_14285</name>
</gene>
<dbReference type="EMBL" id="JBDNCH010000002">
    <property type="protein sequence ID" value="MEN9061990.1"/>
    <property type="molecule type" value="Genomic_DNA"/>
</dbReference>
<proteinExistence type="predicted"/>
<accession>A0AAW9SNX9</accession>
<dbReference type="AlphaFoldDB" id="A0AAW9SNX9"/>
<dbReference type="Proteomes" id="UP001428774">
    <property type="component" value="Unassembled WGS sequence"/>
</dbReference>
<dbReference type="EC" id="2.4.-.-" evidence="1"/>
<sequence>MKVAALTMVYRDYWALAHWYAHHAAQLGAESLYVVAHGPDPRIARICPGASVITVPRDDLQAFDRRRGEMLNAFQAGLHRMYDWVIRTDADELLLWDPARYGGLKEALAAQETAPVVTALGFDLVAQDGDPGSGRLFARRRNLCFSGHYSKAVAARRPVGFVLHGTQVAARRLDGFPFTMPRGLYLAHLKYADPEALSRAVAVRMAVAGGSEGGLPGAGWRAADADAARFLSDFAEKPVKPWEKAETRAREALSVKPARLEKYAVVKTRALKFPHRTVLPERFAGLCPLVA</sequence>
<keyword evidence="1" id="KW-0328">Glycosyltransferase</keyword>
<protein>
    <submittedName>
        <fullName evidence="1">Glycosyltransferase family 2 protein</fullName>
        <ecNumber evidence="1">2.4.-.-</ecNumber>
    </submittedName>
</protein>
<comment type="caution">
    <text evidence="1">The sequence shown here is derived from an EMBL/GenBank/DDBJ whole genome shotgun (WGS) entry which is preliminary data.</text>
</comment>
<dbReference type="GO" id="GO:0016757">
    <property type="term" value="F:glycosyltransferase activity"/>
    <property type="evidence" value="ECO:0007669"/>
    <property type="project" value="UniProtKB-KW"/>
</dbReference>
<name>A0AAW9SNX9_9RHOB</name>
<dbReference type="Pfam" id="PF13704">
    <property type="entry name" value="Glyco_tranf_2_4"/>
    <property type="match status" value="1"/>
</dbReference>
<evidence type="ECO:0000313" key="1">
    <source>
        <dbReference type="EMBL" id="MEN9061990.1"/>
    </source>
</evidence>
<dbReference type="RefSeq" id="WP_347167011.1">
    <property type="nucleotide sequence ID" value="NZ_JBDNCH010000002.1"/>
</dbReference>